<keyword evidence="7" id="KW-1185">Reference proteome</keyword>
<evidence type="ECO:0008006" key="8">
    <source>
        <dbReference type="Google" id="ProtNLM"/>
    </source>
</evidence>
<dbReference type="Proteomes" id="UP000410984">
    <property type="component" value="Unassembled WGS sequence"/>
</dbReference>
<dbReference type="PANTHER" id="PTHR34139">
    <property type="entry name" value="UPF0331 PROTEIN MJ0127"/>
    <property type="match status" value="1"/>
</dbReference>
<evidence type="ECO:0000256" key="1">
    <source>
        <dbReference type="ARBA" id="ARBA00022553"/>
    </source>
</evidence>
<dbReference type="GO" id="GO:0016787">
    <property type="term" value="F:hydrolase activity"/>
    <property type="evidence" value="ECO:0007669"/>
    <property type="project" value="UniProtKB-KW"/>
</dbReference>
<evidence type="ECO:0000256" key="3">
    <source>
        <dbReference type="ARBA" id="ARBA00022722"/>
    </source>
</evidence>
<dbReference type="PANTHER" id="PTHR34139:SF1">
    <property type="entry name" value="RNASE MJ1380-RELATED"/>
    <property type="match status" value="1"/>
</dbReference>
<protein>
    <recommendedName>
        <fullName evidence="8">DUF86 domain-containing protein</fullName>
    </recommendedName>
</protein>
<proteinExistence type="predicted"/>
<accession>A0A509EAL7</accession>
<dbReference type="OrthoDB" id="4829434at2"/>
<evidence type="ECO:0000256" key="5">
    <source>
        <dbReference type="ARBA" id="ARBA00022801"/>
    </source>
</evidence>
<dbReference type="InterPro" id="IPR008201">
    <property type="entry name" value="HepT-like"/>
</dbReference>
<keyword evidence="5" id="KW-0378">Hydrolase</keyword>
<evidence type="ECO:0000313" key="7">
    <source>
        <dbReference type="Proteomes" id="UP000410984"/>
    </source>
</evidence>
<dbReference type="Pfam" id="PF01934">
    <property type="entry name" value="HepT-like"/>
    <property type="match status" value="1"/>
</dbReference>
<gene>
    <name evidence="6" type="ORF">MET9862_01139</name>
</gene>
<evidence type="ECO:0000256" key="2">
    <source>
        <dbReference type="ARBA" id="ARBA00022649"/>
    </source>
</evidence>
<keyword evidence="1" id="KW-0597">Phosphoprotein</keyword>
<dbReference type="AlphaFoldDB" id="A0A509EAL7"/>
<keyword evidence="3" id="KW-0540">Nuclease</keyword>
<dbReference type="GO" id="GO:0000166">
    <property type="term" value="F:nucleotide binding"/>
    <property type="evidence" value="ECO:0007669"/>
    <property type="project" value="UniProtKB-KW"/>
</dbReference>
<dbReference type="RefSeq" id="WP_142582137.1">
    <property type="nucleotide sequence ID" value="NZ_CABFPH010000010.1"/>
</dbReference>
<sequence length="117" mass="13103">MKRTPAARLVDIREMIDAVAAMVENVDLRTYRKDLKLRLAVERCVEIVSEASRHISATDKAGFPAVPWPEIAAIGNKLRHEYNRVDDLIVWQVATEALPALRPTIVRLLESASPSES</sequence>
<name>A0A509EAL7_9HYPH</name>
<keyword evidence="4" id="KW-0547">Nucleotide-binding</keyword>
<dbReference type="GO" id="GO:0004540">
    <property type="term" value="F:RNA nuclease activity"/>
    <property type="evidence" value="ECO:0007669"/>
    <property type="project" value="InterPro"/>
</dbReference>
<reference evidence="6 7" key="1">
    <citation type="submission" date="2019-06" db="EMBL/GenBank/DDBJ databases">
        <authorList>
            <person name="Rodrigo-Torres L."/>
            <person name="Arahal R. D."/>
            <person name="Lucena T."/>
        </authorList>
    </citation>
    <scope>NUCLEOTIDE SEQUENCE [LARGE SCALE GENOMIC DNA]</scope>
    <source>
        <strain evidence="6 7">SB0023/3</strain>
    </source>
</reference>
<evidence type="ECO:0000256" key="4">
    <source>
        <dbReference type="ARBA" id="ARBA00022741"/>
    </source>
</evidence>
<dbReference type="EMBL" id="CABFPH010000010">
    <property type="protein sequence ID" value="VUD70569.1"/>
    <property type="molecule type" value="Genomic_DNA"/>
</dbReference>
<dbReference type="GO" id="GO:0110001">
    <property type="term" value="C:toxin-antitoxin complex"/>
    <property type="evidence" value="ECO:0007669"/>
    <property type="project" value="InterPro"/>
</dbReference>
<keyword evidence="2" id="KW-1277">Toxin-antitoxin system</keyword>
<evidence type="ECO:0000313" key="6">
    <source>
        <dbReference type="EMBL" id="VUD70569.1"/>
    </source>
</evidence>
<organism evidence="6 7">
    <name type="scientific">Methylobacterium symbioticum</name>
    <dbReference type="NCBI Taxonomy" id="2584084"/>
    <lineage>
        <taxon>Bacteria</taxon>
        <taxon>Pseudomonadati</taxon>
        <taxon>Pseudomonadota</taxon>
        <taxon>Alphaproteobacteria</taxon>
        <taxon>Hyphomicrobiales</taxon>
        <taxon>Methylobacteriaceae</taxon>
        <taxon>Methylobacterium</taxon>
    </lineage>
</organism>
<dbReference type="InterPro" id="IPR051813">
    <property type="entry name" value="HepT_RNase_toxin"/>
</dbReference>